<sequence>MGLLTSLREKIDLYRLEQRYTRRDKRTTFTSGASYVDGEYVYNHSSPSSPTASAKSSGSSSSFGSLASRGKAGAAGAGSRLSGLRVAGVFAGGKRGAGRVELGDARLMLRQARVPARGHARVL</sequence>
<dbReference type="EMBL" id="NAJP01000006">
    <property type="protein sequence ID" value="TKA47057.1"/>
    <property type="molecule type" value="Genomic_DNA"/>
</dbReference>
<name>A0A4U0VDF8_9PEZI</name>
<gene>
    <name evidence="2" type="ORF">B0A54_02535</name>
</gene>
<feature type="compositionally biased region" description="Low complexity" evidence="1">
    <location>
        <begin position="45"/>
        <end position="79"/>
    </location>
</feature>
<dbReference type="AlphaFoldDB" id="A0A4U0VDF8"/>
<comment type="caution">
    <text evidence="2">The sequence shown here is derived from an EMBL/GenBank/DDBJ whole genome shotgun (WGS) entry which is preliminary data.</text>
</comment>
<proteinExistence type="predicted"/>
<dbReference type="Proteomes" id="UP000310066">
    <property type="component" value="Unassembled WGS sequence"/>
</dbReference>
<feature type="region of interest" description="Disordered" evidence="1">
    <location>
        <begin position="44"/>
        <end position="79"/>
    </location>
</feature>
<evidence type="ECO:0000313" key="3">
    <source>
        <dbReference type="Proteomes" id="UP000310066"/>
    </source>
</evidence>
<dbReference type="OrthoDB" id="5285218at2759"/>
<evidence type="ECO:0000313" key="2">
    <source>
        <dbReference type="EMBL" id="TKA47057.1"/>
    </source>
</evidence>
<accession>A0A4U0VDF8</accession>
<reference evidence="2 3" key="1">
    <citation type="submission" date="2017-03" db="EMBL/GenBank/DDBJ databases">
        <title>Genomes of endolithic fungi from Antarctica.</title>
        <authorList>
            <person name="Coleine C."/>
            <person name="Masonjones S."/>
            <person name="Stajich J.E."/>
        </authorList>
    </citation>
    <scope>NUCLEOTIDE SEQUENCE [LARGE SCALE GENOMIC DNA]</scope>
    <source>
        <strain evidence="2 3">CCFEE 5311</strain>
    </source>
</reference>
<protein>
    <submittedName>
        <fullName evidence="2">Uncharacterized protein</fullName>
    </submittedName>
</protein>
<evidence type="ECO:0000256" key="1">
    <source>
        <dbReference type="SAM" id="MobiDB-lite"/>
    </source>
</evidence>
<organism evidence="2 3">
    <name type="scientific">Friedmanniomyces endolithicus</name>
    <dbReference type="NCBI Taxonomy" id="329885"/>
    <lineage>
        <taxon>Eukaryota</taxon>
        <taxon>Fungi</taxon>
        <taxon>Dikarya</taxon>
        <taxon>Ascomycota</taxon>
        <taxon>Pezizomycotina</taxon>
        <taxon>Dothideomycetes</taxon>
        <taxon>Dothideomycetidae</taxon>
        <taxon>Mycosphaerellales</taxon>
        <taxon>Teratosphaeriaceae</taxon>
        <taxon>Friedmanniomyces</taxon>
    </lineage>
</organism>